<feature type="modified residue" description="Phosphocysteine; by EIIA" evidence="6">
    <location>
        <position position="7"/>
    </location>
</feature>
<keyword evidence="1" id="KW-0813">Transport</keyword>
<accession>A0ABW4DLF7</accession>
<name>A0ABW4DLF7_9LACO</name>
<dbReference type="InterPro" id="IPR036095">
    <property type="entry name" value="PTS_EIIB-like_sf"/>
</dbReference>
<evidence type="ECO:0000256" key="2">
    <source>
        <dbReference type="ARBA" id="ARBA00022553"/>
    </source>
</evidence>
<keyword evidence="4" id="KW-0808">Transferase</keyword>
<dbReference type="PROSITE" id="PS51100">
    <property type="entry name" value="PTS_EIIB_TYPE_3"/>
    <property type="match status" value="1"/>
</dbReference>
<feature type="domain" description="PTS EIIB type-3" evidence="7">
    <location>
        <begin position="1"/>
        <end position="133"/>
    </location>
</feature>
<keyword evidence="3" id="KW-0762">Sugar transport</keyword>
<dbReference type="EMBL" id="JBHTOF010000019">
    <property type="protein sequence ID" value="MFD1464804.1"/>
    <property type="molecule type" value="Genomic_DNA"/>
</dbReference>
<comment type="caution">
    <text evidence="8">The sequence shown here is derived from an EMBL/GenBank/DDBJ whole genome shotgun (WGS) entry which is preliminary data.</text>
</comment>
<keyword evidence="9" id="KW-1185">Reference proteome</keyword>
<dbReference type="Gene3D" id="3.40.50.2300">
    <property type="match status" value="1"/>
</dbReference>
<evidence type="ECO:0000313" key="8">
    <source>
        <dbReference type="EMBL" id="MFD1464804.1"/>
    </source>
</evidence>
<evidence type="ECO:0000259" key="7">
    <source>
        <dbReference type="PROSITE" id="PS51100"/>
    </source>
</evidence>
<dbReference type="SUPFAM" id="SSF52794">
    <property type="entry name" value="PTS system IIB component-like"/>
    <property type="match status" value="1"/>
</dbReference>
<gene>
    <name evidence="8" type="ORF">ACFQ4L_01690</name>
</gene>
<organism evidence="8 9">
    <name type="scientific">Lapidilactobacillus mulanensis</name>
    <dbReference type="NCBI Taxonomy" id="2485999"/>
    <lineage>
        <taxon>Bacteria</taxon>
        <taxon>Bacillati</taxon>
        <taxon>Bacillota</taxon>
        <taxon>Bacilli</taxon>
        <taxon>Lactobacillales</taxon>
        <taxon>Lactobacillaceae</taxon>
        <taxon>Lapidilactobacillus</taxon>
    </lineage>
</organism>
<evidence type="ECO:0000256" key="4">
    <source>
        <dbReference type="ARBA" id="ARBA00022679"/>
    </source>
</evidence>
<reference evidence="9" key="1">
    <citation type="journal article" date="2019" name="Int. J. Syst. Evol. Microbiol.">
        <title>The Global Catalogue of Microorganisms (GCM) 10K type strain sequencing project: providing services to taxonomists for standard genome sequencing and annotation.</title>
        <authorList>
            <consortium name="The Broad Institute Genomics Platform"/>
            <consortium name="The Broad Institute Genome Sequencing Center for Infectious Disease"/>
            <person name="Wu L."/>
            <person name="Ma J."/>
        </authorList>
    </citation>
    <scope>NUCLEOTIDE SEQUENCE [LARGE SCALE GENOMIC DNA]</scope>
    <source>
        <strain evidence="9">CCM 8951</strain>
    </source>
</reference>
<evidence type="ECO:0000256" key="1">
    <source>
        <dbReference type="ARBA" id="ARBA00022448"/>
    </source>
</evidence>
<protein>
    <recommendedName>
        <fullName evidence="7">PTS EIIB type-3 domain-containing protein</fullName>
    </recommendedName>
</protein>
<evidence type="ECO:0000256" key="6">
    <source>
        <dbReference type="PROSITE-ProRule" id="PRU00423"/>
    </source>
</evidence>
<evidence type="ECO:0000256" key="3">
    <source>
        <dbReference type="ARBA" id="ARBA00022597"/>
    </source>
</evidence>
<keyword evidence="5" id="KW-0598">Phosphotransferase system</keyword>
<dbReference type="Proteomes" id="UP001597244">
    <property type="component" value="Unassembled WGS sequence"/>
</dbReference>
<dbReference type="RefSeq" id="WP_125578557.1">
    <property type="nucleotide sequence ID" value="NZ_JBHTOF010000019.1"/>
</dbReference>
<dbReference type="InterPro" id="IPR013012">
    <property type="entry name" value="PTS_EIIB_3"/>
</dbReference>
<evidence type="ECO:0000256" key="5">
    <source>
        <dbReference type="ARBA" id="ARBA00022683"/>
    </source>
</evidence>
<keyword evidence="2" id="KW-0597">Phosphoprotein</keyword>
<evidence type="ECO:0000313" key="9">
    <source>
        <dbReference type="Proteomes" id="UP001597244"/>
    </source>
</evidence>
<proteinExistence type="predicted"/>
<sequence>MFIFVGCAGGGTSSMFCQRIAKAINATDPNLTATFGGVNEVLADPIACIGDHDLMFAYGSIDVVRGYSAFDFGQLFDAILVAPQVKYLTVTKQKIMANYPTIVEDIPSEIFGKMNGEVAFEELRGELIMLDLLRGYQSSLQTASKNADKDIEILVLNADHRNQQLAKVFANWQRYGIRVLTETYTLEGLYQFDPPADFELRLLFGATMQLNQQDFVRISRRIDGLIVFSETPKTAFRDWRQQLDDADIPTAILDARMLEKRADVTQLSAKLTDFIQTVEFQAEATAGQIRLPKLQTKKAKKQHTLFGIISWNSTIK</sequence>